<dbReference type="Proteomes" id="UP000298616">
    <property type="component" value="Chromosome"/>
</dbReference>
<protein>
    <recommendedName>
        <fullName evidence="3">DUF4249 domain-containing protein</fullName>
    </recommendedName>
</protein>
<name>A0A4D7JLA1_9BACT</name>
<dbReference type="EMBL" id="CP028923">
    <property type="protein sequence ID" value="QCK15673.1"/>
    <property type="molecule type" value="Genomic_DNA"/>
</dbReference>
<evidence type="ECO:0000313" key="1">
    <source>
        <dbReference type="EMBL" id="QCK15673.1"/>
    </source>
</evidence>
<sequence>MNYSLMILKNKFQRVFILILLTFLLNGCIEPYDFVIENEGTNLVVEGYISNVSRNESTLFPSDGRYFSVKISYTSSVTNRLSQPVTDAFVELVDDDGNSWNYTETRDNNPAYYLYDTDFEALPDRKYQLRITLPNEEKFESEWVSLPSTQIKPMGSIDFEEASIDKYDYVDGKKEIITEEGVFVTVEIPENESGESVYYRWEYDPTWIIKTIIDANYTQETLPPTTCWAINKNYLTGYNLLEDIIGGYEKQVFFMPTHGNERIYEELSVLIIQQTLNKDYYNFWKELKESTSNSSINDQQPFNLNSNLKNSKTNEKISGYFDVVQEQAKRWYFNRYDLSYFVQNQREYICYETYGPAGPLPECANCLKYTNGEAVDIKPSWWGE</sequence>
<dbReference type="Pfam" id="PF14054">
    <property type="entry name" value="DUF4249"/>
    <property type="match status" value="1"/>
</dbReference>
<evidence type="ECO:0000313" key="2">
    <source>
        <dbReference type="Proteomes" id="UP000298616"/>
    </source>
</evidence>
<dbReference type="KEGG" id="fpf:DCC35_13430"/>
<dbReference type="InterPro" id="IPR025345">
    <property type="entry name" value="DUF4249"/>
</dbReference>
<evidence type="ECO:0008006" key="3">
    <source>
        <dbReference type="Google" id="ProtNLM"/>
    </source>
</evidence>
<dbReference type="AlphaFoldDB" id="A0A4D7JLA1"/>
<gene>
    <name evidence="1" type="ORF">DCC35_13430</name>
</gene>
<reference evidence="1 2" key="1">
    <citation type="submission" date="2018-04" db="EMBL/GenBank/DDBJ databases">
        <title>Complete genome uncultured novel isolate.</title>
        <authorList>
            <person name="Merlino G."/>
        </authorList>
    </citation>
    <scope>NUCLEOTIDE SEQUENCE [LARGE SCALE GENOMIC DNA]</scope>
    <source>
        <strain evidence="2">R1DC9</strain>
    </source>
</reference>
<dbReference type="OrthoDB" id="1062680at2"/>
<proteinExistence type="predicted"/>
<keyword evidence="2" id="KW-1185">Reference proteome</keyword>
<organism evidence="1 2">
    <name type="scientific">Mangrovivirga cuniculi</name>
    <dbReference type="NCBI Taxonomy" id="2715131"/>
    <lineage>
        <taxon>Bacteria</taxon>
        <taxon>Pseudomonadati</taxon>
        <taxon>Bacteroidota</taxon>
        <taxon>Cytophagia</taxon>
        <taxon>Cytophagales</taxon>
        <taxon>Mangrovivirgaceae</taxon>
        <taxon>Mangrovivirga</taxon>
    </lineage>
</organism>
<accession>A0A4D7JLA1</accession>